<dbReference type="Pfam" id="PF06725">
    <property type="entry name" value="3D"/>
    <property type="match status" value="1"/>
</dbReference>
<dbReference type="Pfam" id="PF24568">
    <property type="entry name" value="CC_PcsB"/>
    <property type="match status" value="1"/>
</dbReference>
<dbReference type="SUPFAM" id="SSF50685">
    <property type="entry name" value="Barwin-like endoglucanases"/>
    <property type="match status" value="1"/>
</dbReference>
<dbReference type="PANTHER" id="PTHR39160">
    <property type="entry name" value="CELL WALL-BINDING PROTEIN YOCH"/>
    <property type="match status" value="1"/>
</dbReference>
<evidence type="ECO:0000256" key="4">
    <source>
        <dbReference type="SAM" id="SignalP"/>
    </source>
</evidence>
<dbReference type="OrthoDB" id="9798935at2"/>
<reference evidence="7 8" key="1">
    <citation type="submission" date="2016-10" db="EMBL/GenBank/DDBJ databases">
        <authorList>
            <person name="de Groot N.N."/>
        </authorList>
    </citation>
    <scope>NUCLEOTIDE SEQUENCE [LARGE SCALE GENOMIC DNA]</scope>
    <source>
        <strain evidence="7 8">DSM 20581</strain>
    </source>
</reference>
<feature type="compositionally biased region" description="Polar residues" evidence="3">
    <location>
        <begin position="253"/>
        <end position="266"/>
    </location>
</feature>
<evidence type="ECO:0000259" key="6">
    <source>
        <dbReference type="Pfam" id="PF24568"/>
    </source>
</evidence>
<feature type="domain" description="Peptidoglycan hydrolase PcsB coiled-coil" evidence="6">
    <location>
        <begin position="85"/>
        <end position="158"/>
    </location>
</feature>
<feature type="coiled-coil region" evidence="2">
    <location>
        <begin position="50"/>
        <end position="109"/>
    </location>
</feature>
<dbReference type="EMBL" id="FOXW01000001">
    <property type="protein sequence ID" value="SFP97481.1"/>
    <property type="molecule type" value="Genomic_DNA"/>
</dbReference>
<dbReference type="CDD" id="cd22786">
    <property type="entry name" value="DPBB_YuiC-like"/>
    <property type="match status" value="1"/>
</dbReference>
<dbReference type="InterPro" id="IPR057309">
    <property type="entry name" value="PcsB_CC"/>
</dbReference>
<keyword evidence="8" id="KW-1185">Reference proteome</keyword>
<feature type="domain" description="3D" evidence="5">
    <location>
        <begin position="327"/>
        <end position="387"/>
    </location>
</feature>
<name>A0A1I5UQE1_9LACT</name>
<dbReference type="Gene3D" id="6.10.250.3150">
    <property type="match status" value="1"/>
</dbReference>
<feature type="compositionally biased region" description="Basic and acidic residues" evidence="3">
    <location>
        <begin position="268"/>
        <end position="288"/>
    </location>
</feature>
<accession>A0A1I5UQE1</accession>
<keyword evidence="2" id="KW-0175">Coiled coil</keyword>
<dbReference type="InterPro" id="IPR051933">
    <property type="entry name" value="Resuscitation_pf_RpfB"/>
</dbReference>
<evidence type="ECO:0000313" key="8">
    <source>
        <dbReference type="Proteomes" id="UP000199136"/>
    </source>
</evidence>
<feature type="chain" id="PRO_5011521916" evidence="4">
    <location>
        <begin position="27"/>
        <end position="388"/>
    </location>
</feature>
<gene>
    <name evidence="7" type="ORF">SAMN04488506_0133</name>
</gene>
<evidence type="ECO:0000256" key="3">
    <source>
        <dbReference type="SAM" id="MobiDB-lite"/>
    </source>
</evidence>
<evidence type="ECO:0000313" key="7">
    <source>
        <dbReference type="EMBL" id="SFP97481.1"/>
    </source>
</evidence>
<protein>
    <submittedName>
        <fullName evidence="7">Cystine transport system substrate-binding protein</fullName>
    </submittedName>
</protein>
<dbReference type="PANTHER" id="PTHR39160:SF6">
    <property type="entry name" value="CELL WALL-BINDING PROTEIN YOCH"/>
    <property type="match status" value="1"/>
</dbReference>
<dbReference type="Proteomes" id="UP000199136">
    <property type="component" value="Unassembled WGS sequence"/>
</dbReference>
<feature type="region of interest" description="Disordered" evidence="3">
    <location>
        <begin position="252"/>
        <end position="295"/>
    </location>
</feature>
<sequence>MKKRTMSFCLVLGMMMTVFVPTVGEAATLEEIKIQQQSKQSEMILLDNQINDKLSEVNAKNAELELVEQEMVTLENTVEETGKEIAAQEEIVEERLEQAKDRLKTIQTTEVNQNTVLSLIESESVTDFLNRAYVLMTLQSAGNDQVDMAQEEAEELEALKEEQAAEIAELKEQSQLAQEQKEALNKEVASLQQTMDENKALLDQLDKERATEETRLAEEERLAKEKAEAEKAAAEAEKVNNEKVNNEKVVATQTVSTEKTAPSTTKVAVKEENPVSNKKTEEKPEPAKTETSSSSKTIVVSATGYSTQQAGLSTHTATGIDLRVNSRVIAVDPSVIPLGSKVEIPGYGVFIAGDTGGAIKGNKIDIHFSTVQQALSWGRRTITIKILD</sequence>
<evidence type="ECO:0000256" key="2">
    <source>
        <dbReference type="SAM" id="Coils"/>
    </source>
</evidence>
<dbReference type="RefSeq" id="WP_092479162.1">
    <property type="nucleotide sequence ID" value="NZ_FOXW01000001.1"/>
</dbReference>
<dbReference type="InterPro" id="IPR010611">
    <property type="entry name" value="3D_dom"/>
</dbReference>
<evidence type="ECO:0000259" key="5">
    <source>
        <dbReference type="Pfam" id="PF06725"/>
    </source>
</evidence>
<dbReference type="InterPro" id="IPR036908">
    <property type="entry name" value="RlpA-like_sf"/>
</dbReference>
<proteinExistence type="predicted"/>
<keyword evidence="1 4" id="KW-0732">Signal</keyword>
<dbReference type="AlphaFoldDB" id="A0A1I5UQE1"/>
<dbReference type="GO" id="GO:0004553">
    <property type="term" value="F:hydrolase activity, hydrolyzing O-glycosyl compounds"/>
    <property type="evidence" value="ECO:0007669"/>
    <property type="project" value="InterPro"/>
</dbReference>
<organism evidence="7 8">
    <name type="scientific">Desemzia incerta</name>
    <dbReference type="NCBI Taxonomy" id="82801"/>
    <lineage>
        <taxon>Bacteria</taxon>
        <taxon>Bacillati</taxon>
        <taxon>Bacillota</taxon>
        <taxon>Bacilli</taxon>
        <taxon>Lactobacillales</taxon>
        <taxon>Carnobacteriaceae</taxon>
        <taxon>Desemzia</taxon>
    </lineage>
</organism>
<dbReference type="GO" id="GO:0019867">
    <property type="term" value="C:outer membrane"/>
    <property type="evidence" value="ECO:0007669"/>
    <property type="project" value="InterPro"/>
</dbReference>
<feature type="signal peptide" evidence="4">
    <location>
        <begin position="1"/>
        <end position="26"/>
    </location>
</feature>
<dbReference type="STRING" id="82801.SAMN04488506_0133"/>
<evidence type="ECO:0000256" key="1">
    <source>
        <dbReference type="ARBA" id="ARBA00022729"/>
    </source>
</evidence>
<feature type="coiled-coil region" evidence="2">
    <location>
        <begin position="139"/>
        <end position="249"/>
    </location>
</feature>
<dbReference type="GO" id="GO:0009254">
    <property type="term" value="P:peptidoglycan turnover"/>
    <property type="evidence" value="ECO:0007669"/>
    <property type="project" value="InterPro"/>
</dbReference>